<dbReference type="OrthoDB" id="9808603at2"/>
<evidence type="ECO:0000313" key="10">
    <source>
        <dbReference type="Proteomes" id="UP000048908"/>
    </source>
</evidence>
<dbReference type="InterPro" id="IPR009056">
    <property type="entry name" value="Cyt_c-like_dom"/>
</dbReference>
<dbReference type="Gene3D" id="1.10.760.10">
    <property type="entry name" value="Cytochrome c-like domain"/>
    <property type="match status" value="1"/>
</dbReference>
<evidence type="ECO:0000256" key="6">
    <source>
        <dbReference type="PROSITE-ProRule" id="PRU00433"/>
    </source>
</evidence>
<keyword evidence="4" id="KW-0249">Electron transport</keyword>
<dbReference type="InterPro" id="IPR050597">
    <property type="entry name" value="Cytochrome_c_Oxidase_Subunit"/>
</dbReference>
<feature type="domain" description="Cytochrome c" evidence="8">
    <location>
        <begin position="22"/>
        <end position="103"/>
    </location>
</feature>
<dbReference type="AlphaFoldDB" id="A0A0M6XNQ1"/>
<dbReference type="EMBL" id="CXPG01000011">
    <property type="protein sequence ID" value="CTQ31735.1"/>
    <property type="molecule type" value="Genomic_DNA"/>
</dbReference>
<evidence type="ECO:0000256" key="7">
    <source>
        <dbReference type="SAM" id="SignalP"/>
    </source>
</evidence>
<dbReference type="Proteomes" id="UP000048908">
    <property type="component" value="Unassembled WGS sequence"/>
</dbReference>
<dbReference type="RefSeq" id="WP_055681219.1">
    <property type="nucleotide sequence ID" value="NZ_CANMUL010000002.1"/>
</dbReference>
<evidence type="ECO:0000256" key="2">
    <source>
        <dbReference type="ARBA" id="ARBA00022617"/>
    </source>
</evidence>
<feature type="chain" id="PRO_5005806946" evidence="7">
    <location>
        <begin position="22"/>
        <end position="104"/>
    </location>
</feature>
<reference evidence="9 10" key="1">
    <citation type="submission" date="2015-07" db="EMBL/GenBank/DDBJ databases">
        <authorList>
            <person name="Noorani M."/>
        </authorList>
    </citation>
    <scope>NUCLEOTIDE SEQUENCE [LARGE SCALE GENOMIC DNA]</scope>
    <source>
        <strain evidence="9 10">CECT 5088</strain>
    </source>
</reference>
<keyword evidence="1" id="KW-0813">Transport</keyword>
<keyword evidence="5 6" id="KW-0408">Iron</keyword>
<keyword evidence="10" id="KW-1185">Reference proteome</keyword>
<evidence type="ECO:0000256" key="1">
    <source>
        <dbReference type="ARBA" id="ARBA00022448"/>
    </source>
</evidence>
<dbReference type="PANTHER" id="PTHR33751">
    <property type="entry name" value="CBB3-TYPE CYTOCHROME C OXIDASE SUBUNIT FIXP"/>
    <property type="match status" value="1"/>
</dbReference>
<evidence type="ECO:0000259" key="8">
    <source>
        <dbReference type="PROSITE" id="PS51007"/>
    </source>
</evidence>
<organism evidence="9 10">
    <name type="scientific">Jannaschia rubra</name>
    <dbReference type="NCBI Taxonomy" id="282197"/>
    <lineage>
        <taxon>Bacteria</taxon>
        <taxon>Pseudomonadati</taxon>
        <taxon>Pseudomonadota</taxon>
        <taxon>Alphaproteobacteria</taxon>
        <taxon>Rhodobacterales</taxon>
        <taxon>Roseobacteraceae</taxon>
        <taxon>Jannaschia</taxon>
    </lineage>
</organism>
<evidence type="ECO:0000256" key="3">
    <source>
        <dbReference type="ARBA" id="ARBA00022723"/>
    </source>
</evidence>
<dbReference type="GO" id="GO:0009055">
    <property type="term" value="F:electron transfer activity"/>
    <property type="evidence" value="ECO:0007669"/>
    <property type="project" value="InterPro"/>
</dbReference>
<dbReference type="Pfam" id="PF00034">
    <property type="entry name" value="Cytochrom_C"/>
    <property type="match status" value="1"/>
</dbReference>
<dbReference type="PROSITE" id="PS51007">
    <property type="entry name" value="CYTC"/>
    <property type="match status" value="1"/>
</dbReference>
<gene>
    <name evidence="9" type="ORF">JAN5088_00494</name>
</gene>
<dbReference type="GO" id="GO:0046872">
    <property type="term" value="F:metal ion binding"/>
    <property type="evidence" value="ECO:0007669"/>
    <property type="project" value="UniProtKB-KW"/>
</dbReference>
<keyword evidence="7" id="KW-0732">Signal</keyword>
<dbReference type="PANTHER" id="PTHR33751:SF9">
    <property type="entry name" value="CYTOCHROME C4"/>
    <property type="match status" value="1"/>
</dbReference>
<keyword evidence="2 6" id="KW-0349">Heme</keyword>
<dbReference type="InterPro" id="IPR036909">
    <property type="entry name" value="Cyt_c-like_dom_sf"/>
</dbReference>
<dbReference type="GO" id="GO:0020037">
    <property type="term" value="F:heme binding"/>
    <property type="evidence" value="ECO:0007669"/>
    <property type="project" value="InterPro"/>
</dbReference>
<name>A0A0M6XNQ1_9RHOB</name>
<evidence type="ECO:0000256" key="4">
    <source>
        <dbReference type="ARBA" id="ARBA00022982"/>
    </source>
</evidence>
<protein>
    <submittedName>
        <fullName evidence="9">Cytochrome c-554(547)</fullName>
    </submittedName>
</protein>
<evidence type="ECO:0000256" key="5">
    <source>
        <dbReference type="ARBA" id="ARBA00023004"/>
    </source>
</evidence>
<accession>A0A0M6XNQ1</accession>
<dbReference type="SUPFAM" id="SSF46626">
    <property type="entry name" value="Cytochrome c"/>
    <property type="match status" value="1"/>
</dbReference>
<dbReference type="STRING" id="282197.SAMN04488517_106131"/>
<sequence length="104" mass="11223">MRLIFAVVGCCMSLGSGPVAAQDMTGAEDLYRDTCRNCHGPKAKGMASFPKLAGLEEDFLAMRLTQYRAGEKVGPNSALMQPNAIDLSDEEIADLARYISTSFD</sequence>
<evidence type="ECO:0000313" key="9">
    <source>
        <dbReference type="EMBL" id="CTQ31735.1"/>
    </source>
</evidence>
<feature type="signal peptide" evidence="7">
    <location>
        <begin position="1"/>
        <end position="21"/>
    </location>
</feature>
<proteinExistence type="predicted"/>
<keyword evidence="3 6" id="KW-0479">Metal-binding</keyword>